<proteinExistence type="predicted"/>
<keyword evidence="1" id="KW-0472">Membrane</keyword>
<evidence type="ECO:0000256" key="1">
    <source>
        <dbReference type="SAM" id="Phobius"/>
    </source>
</evidence>
<keyword evidence="1" id="KW-0812">Transmembrane</keyword>
<sequence length="113" mass="12210">MPTLHTQAQYPIASLCALVPLVASIAASMGSFAYQNVQLLLLMLILIAVVTFSFNAYHMAASDISCTSSLLFDFFLLVNFDPLGTGNSLQAAVPLYPHTTFPFSVVPFCSFPE</sequence>
<accession>A0A2P2KTT9</accession>
<evidence type="ECO:0000313" key="2">
    <source>
        <dbReference type="EMBL" id="MBX09150.1"/>
    </source>
</evidence>
<name>A0A2P2KTT9_RHIMU</name>
<feature type="transmembrane region" description="Helical" evidence="1">
    <location>
        <begin position="12"/>
        <end position="32"/>
    </location>
</feature>
<dbReference type="EMBL" id="GGEC01028666">
    <property type="protein sequence ID" value="MBX09150.1"/>
    <property type="molecule type" value="Transcribed_RNA"/>
</dbReference>
<keyword evidence="1" id="KW-1133">Transmembrane helix</keyword>
<feature type="transmembrane region" description="Helical" evidence="1">
    <location>
        <begin position="39"/>
        <end position="60"/>
    </location>
</feature>
<protein>
    <submittedName>
        <fullName evidence="2">Uncharacterized protein</fullName>
    </submittedName>
</protein>
<organism evidence="2">
    <name type="scientific">Rhizophora mucronata</name>
    <name type="common">Asiatic mangrove</name>
    <dbReference type="NCBI Taxonomy" id="61149"/>
    <lineage>
        <taxon>Eukaryota</taxon>
        <taxon>Viridiplantae</taxon>
        <taxon>Streptophyta</taxon>
        <taxon>Embryophyta</taxon>
        <taxon>Tracheophyta</taxon>
        <taxon>Spermatophyta</taxon>
        <taxon>Magnoliopsida</taxon>
        <taxon>eudicotyledons</taxon>
        <taxon>Gunneridae</taxon>
        <taxon>Pentapetalae</taxon>
        <taxon>rosids</taxon>
        <taxon>fabids</taxon>
        <taxon>Malpighiales</taxon>
        <taxon>Rhizophoraceae</taxon>
        <taxon>Rhizophora</taxon>
    </lineage>
</organism>
<dbReference type="AlphaFoldDB" id="A0A2P2KTT9"/>
<reference evidence="2" key="1">
    <citation type="submission" date="2018-02" db="EMBL/GenBank/DDBJ databases">
        <title>Rhizophora mucronata_Transcriptome.</title>
        <authorList>
            <person name="Meera S.P."/>
            <person name="Sreeshan A."/>
            <person name="Augustine A."/>
        </authorList>
    </citation>
    <scope>NUCLEOTIDE SEQUENCE</scope>
    <source>
        <tissue evidence="2">Leaf</tissue>
    </source>
</reference>